<dbReference type="InterPro" id="IPR038765">
    <property type="entry name" value="Papain-like_cys_pep_sf"/>
</dbReference>
<sequence>MLEQKTIYILLTDTGTWLSQMIKLYTRQPLNHVSIAFDRELTEVYSFGRKDPANPFIGGFVREQLYGSLIRSDHRPTQCAIYKMTVSLDVYERLRRRIRHIEHDQERYRYNLLGLIGIVFRVRIERDNAFFCSQFVASVLQYSGCDLFQKQAEWVTPEDFRQCARLEMIYCGDLKQAILNGQGAKLMKLA</sequence>
<keyword evidence="2" id="KW-1185">Reference proteome</keyword>
<accession>A0A1X7LJY1</accession>
<dbReference type="Gene3D" id="3.90.1720.10">
    <property type="entry name" value="endopeptidase domain like (from Nostoc punctiforme)"/>
    <property type="match status" value="1"/>
</dbReference>
<name>A0A1X7LJY1_9BACL</name>
<dbReference type="EMBL" id="FXAZ01000005">
    <property type="protein sequence ID" value="SMG53562.1"/>
    <property type="molecule type" value="Genomic_DNA"/>
</dbReference>
<evidence type="ECO:0000313" key="2">
    <source>
        <dbReference type="Proteomes" id="UP000193834"/>
    </source>
</evidence>
<protein>
    <recommendedName>
        <fullName evidence="3">Permuted papain-like amidase enzyme, YaeF/YiiX, C92 family</fullName>
    </recommendedName>
</protein>
<dbReference type="AlphaFoldDB" id="A0A1X7LJY1"/>
<dbReference type="RefSeq" id="WP_097676226.1">
    <property type="nucleotide sequence ID" value="NZ_FXAZ01000005.1"/>
</dbReference>
<evidence type="ECO:0008006" key="3">
    <source>
        <dbReference type="Google" id="ProtNLM"/>
    </source>
</evidence>
<reference evidence="1 2" key="1">
    <citation type="submission" date="2017-04" db="EMBL/GenBank/DDBJ databases">
        <authorList>
            <person name="Afonso C.L."/>
            <person name="Miller P.J."/>
            <person name="Scott M.A."/>
            <person name="Spackman E."/>
            <person name="Goraichik I."/>
            <person name="Dimitrov K.M."/>
            <person name="Suarez D.L."/>
            <person name="Swayne D.E."/>
        </authorList>
    </citation>
    <scope>NUCLEOTIDE SEQUENCE [LARGE SCALE GENOMIC DNA]</scope>
    <source>
        <strain evidence="1 2">11</strain>
    </source>
</reference>
<dbReference type="SUPFAM" id="SSF54001">
    <property type="entry name" value="Cysteine proteinases"/>
    <property type="match status" value="1"/>
</dbReference>
<proteinExistence type="predicted"/>
<organism evidence="1 2">
    <name type="scientific">Paenibacillus aquistagni</name>
    <dbReference type="NCBI Taxonomy" id="1852522"/>
    <lineage>
        <taxon>Bacteria</taxon>
        <taxon>Bacillati</taxon>
        <taxon>Bacillota</taxon>
        <taxon>Bacilli</taxon>
        <taxon>Bacillales</taxon>
        <taxon>Paenibacillaceae</taxon>
        <taxon>Paenibacillus</taxon>
    </lineage>
</organism>
<evidence type="ECO:0000313" key="1">
    <source>
        <dbReference type="EMBL" id="SMG53562.1"/>
    </source>
</evidence>
<dbReference type="Proteomes" id="UP000193834">
    <property type="component" value="Unassembled WGS sequence"/>
</dbReference>
<dbReference type="OrthoDB" id="1645744at2"/>
<gene>
    <name evidence="1" type="ORF">SAMN06295960_3517</name>
</gene>
<dbReference type="STRING" id="1852522.SAMN06295960_3517"/>